<reference evidence="2 3" key="1">
    <citation type="journal article" date="2019" name="Environ. Microbiol.">
        <title>Species interactions and distinct microbial communities in high Arctic permafrost affected cryosols are associated with the CH4 and CO2 gas fluxes.</title>
        <authorList>
            <person name="Altshuler I."/>
            <person name="Hamel J."/>
            <person name="Turney S."/>
            <person name="Magnuson E."/>
            <person name="Levesque R."/>
            <person name="Greer C."/>
            <person name="Whyte L.G."/>
        </authorList>
    </citation>
    <scope>NUCLEOTIDE SEQUENCE [LARGE SCALE GENOMIC DNA]</scope>
    <source>
        <strain evidence="2 3">42</strain>
    </source>
</reference>
<proteinExistence type="predicted"/>
<keyword evidence="2" id="KW-0378">Hydrolase</keyword>
<dbReference type="InterPro" id="IPR029058">
    <property type="entry name" value="AB_hydrolase_fold"/>
</dbReference>
<evidence type="ECO:0000256" key="1">
    <source>
        <dbReference type="SAM" id="Coils"/>
    </source>
</evidence>
<dbReference type="GO" id="GO:0016787">
    <property type="term" value="F:hydrolase activity"/>
    <property type="evidence" value="ECO:0007669"/>
    <property type="project" value="UniProtKB-KW"/>
</dbReference>
<dbReference type="Gene3D" id="3.40.50.1820">
    <property type="entry name" value="alpha/beta hydrolase"/>
    <property type="match status" value="1"/>
</dbReference>
<dbReference type="PANTHER" id="PTHR48098">
    <property type="entry name" value="ENTEROCHELIN ESTERASE-RELATED"/>
    <property type="match status" value="1"/>
</dbReference>
<dbReference type="SUPFAM" id="SSF53474">
    <property type="entry name" value="alpha/beta-Hydrolases"/>
    <property type="match status" value="1"/>
</dbReference>
<dbReference type="RefSeq" id="WP_140511098.1">
    <property type="nucleotide sequence ID" value="NZ_RCZH01000018.1"/>
</dbReference>
<dbReference type="InterPro" id="IPR050583">
    <property type="entry name" value="Mycobacterial_A85_antigen"/>
</dbReference>
<dbReference type="Proteomes" id="UP000319700">
    <property type="component" value="Unassembled WGS sequence"/>
</dbReference>
<dbReference type="AlphaFoldDB" id="A0A502EAS5"/>
<dbReference type="PANTHER" id="PTHR48098:SF6">
    <property type="entry name" value="FERRI-BACILLIBACTIN ESTERASE BESA"/>
    <property type="match status" value="1"/>
</dbReference>
<evidence type="ECO:0000313" key="3">
    <source>
        <dbReference type="Proteomes" id="UP000319700"/>
    </source>
</evidence>
<organism evidence="2 3">
    <name type="scientific">Flavobacterium pectinovorum</name>
    <dbReference type="NCBI Taxonomy" id="29533"/>
    <lineage>
        <taxon>Bacteria</taxon>
        <taxon>Pseudomonadati</taxon>
        <taxon>Bacteroidota</taxon>
        <taxon>Flavobacteriia</taxon>
        <taxon>Flavobacteriales</taxon>
        <taxon>Flavobacteriaceae</taxon>
        <taxon>Flavobacterium</taxon>
    </lineage>
</organism>
<dbReference type="Gene3D" id="1.25.40.10">
    <property type="entry name" value="Tetratricopeptide repeat domain"/>
    <property type="match status" value="1"/>
</dbReference>
<dbReference type="Pfam" id="PF00756">
    <property type="entry name" value="Esterase"/>
    <property type="match status" value="1"/>
</dbReference>
<dbReference type="InterPro" id="IPR000801">
    <property type="entry name" value="Esterase-like"/>
</dbReference>
<protein>
    <submittedName>
        <fullName evidence="2">Alpha/beta hydrolase</fullName>
    </submittedName>
</protein>
<feature type="coiled-coil region" evidence="1">
    <location>
        <begin position="341"/>
        <end position="368"/>
    </location>
</feature>
<dbReference type="InterPro" id="IPR011990">
    <property type="entry name" value="TPR-like_helical_dom_sf"/>
</dbReference>
<keyword evidence="1" id="KW-0175">Coiled coil</keyword>
<keyword evidence="3" id="KW-1185">Reference proteome</keyword>
<dbReference type="EMBL" id="RCZH01000018">
    <property type="protein sequence ID" value="TPG34763.1"/>
    <property type="molecule type" value="Genomic_DNA"/>
</dbReference>
<accession>A0A502EAS5</accession>
<name>A0A502EAS5_9FLAO</name>
<dbReference type="SUPFAM" id="SSF48452">
    <property type="entry name" value="TPR-like"/>
    <property type="match status" value="1"/>
</dbReference>
<dbReference type="OrthoDB" id="9784036at2"/>
<comment type="caution">
    <text evidence="2">The sequence shown here is derived from an EMBL/GenBank/DDBJ whole genome shotgun (WGS) entry which is preliminary data.</text>
</comment>
<evidence type="ECO:0000313" key="2">
    <source>
        <dbReference type="EMBL" id="TPG34763.1"/>
    </source>
</evidence>
<sequence length="386" mass="45710">MKQIILLLVLSITKICFGQTIDTLSIQSKVFDEKRKLYIYLPEQYSTQPEKKYEVVYVFDSQARQYFDLVHSTIQFVNNGIPVIVIGIVSNFSEEKKQNRNSDFLPKPINEETSKKYGGYLGNADKFLDFFQNEVVKFIDNKYRTFPYRVGIAHSNGASFLSHCFLKSPEIFNSYLLISPNYEYDKEQFVEEFQKFNPELLKENKFVFMCNSNEDENWAKARNKIIPLFENNNFSKKIKFINRDYSQTENHRTVFPIGAFYGLKEFFNYKYLTAENIISYNDELETKKLLKLDSDYINQLAYTCFWNEKPNEAIKIIQWAILKFPNEPNLFDSQGEFLEKISDIKGAKKSYENALKVLEIQKLKLDKKTYEEKYSYYKGNFDRLKN</sequence>
<gene>
    <name evidence="2" type="ORF">EAH81_22005</name>
</gene>